<proteinExistence type="predicted"/>
<dbReference type="EMBL" id="PGTN01000012">
    <property type="protein sequence ID" value="PJF48507.1"/>
    <property type="molecule type" value="Genomic_DNA"/>
</dbReference>
<sequence>MSDTHPPIKFYGAMWCGDTRRARSWFDNHKIPYEWIDVDKNKEAEEFVKSVNNGFRSIPTIVFADGSRLTEPSVRKLEEHARKLGLIPSAPEQSADV</sequence>
<dbReference type="Proteomes" id="UP000230790">
    <property type="component" value="Unassembled WGS sequence"/>
</dbReference>
<organism evidence="2 3">
    <name type="scientific">Candidatus Thermofonsia Clade 3 bacterium</name>
    <dbReference type="NCBI Taxonomy" id="2364212"/>
    <lineage>
        <taxon>Bacteria</taxon>
        <taxon>Bacillati</taxon>
        <taxon>Chloroflexota</taxon>
        <taxon>Candidatus Thermofontia</taxon>
        <taxon>Candidatus Thermofonsia Clade 3</taxon>
    </lineage>
</organism>
<gene>
    <name evidence="2" type="ORF">CUN48_02970</name>
</gene>
<feature type="domain" description="Glutaredoxin" evidence="1">
    <location>
        <begin position="10"/>
        <end position="63"/>
    </location>
</feature>
<dbReference type="PROSITE" id="PS51354">
    <property type="entry name" value="GLUTAREDOXIN_2"/>
    <property type="match status" value="1"/>
</dbReference>
<protein>
    <submittedName>
        <fullName evidence="2">NrdH-redoxin</fullName>
    </submittedName>
</protein>
<evidence type="ECO:0000313" key="3">
    <source>
        <dbReference type="Proteomes" id="UP000230790"/>
    </source>
</evidence>
<evidence type="ECO:0000259" key="1">
    <source>
        <dbReference type="Pfam" id="PF00462"/>
    </source>
</evidence>
<name>A0A2M8QFC3_9CHLR</name>
<dbReference type="Pfam" id="PF00462">
    <property type="entry name" value="Glutaredoxin"/>
    <property type="match status" value="1"/>
</dbReference>
<dbReference type="AlphaFoldDB" id="A0A2M8QFC3"/>
<comment type="caution">
    <text evidence="2">The sequence shown here is derived from an EMBL/GenBank/DDBJ whole genome shotgun (WGS) entry which is preliminary data.</text>
</comment>
<dbReference type="SUPFAM" id="SSF52833">
    <property type="entry name" value="Thioredoxin-like"/>
    <property type="match status" value="1"/>
</dbReference>
<evidence type="ECO:0000313" key="2">
    <source>
        <dbReference type="EMBL" id="PJF48507.1"/>
    </source>
</evidence>
<dbReference type="CDD" id="cd02976">
    <property type="entry name" value="NrdH"/>
    <property type="match status" value="1"/>
</dbReference>
<dbReference type="InterPro" id="IPR036249">
    <property type="entry name" value="Thioredoxin-like_sf"/>
</dbReference>
<accession>A0A2M8QFC3</accession>
<reference evidence="2 3" key="1">
    <citation type="submission" date="2017-11" db="EMBL/GenBank/DDBJ databases">
        <title>Evolution of Phototrophy in the Chloroflexi Phylum Driven by Horizontal Gene Transfer.</title>
        <authorList>
            <person name="Ward L.M."/>
            <person name="Hemp J."/>
            <person name="Shih P.M."/>
            <person name="Mcglynn S.E."/>
            <person name="Fischer W."/>
        </authorList>
    </citation>
    <scope>NUCLEOTIDE SEQUENCE [LARGE SCALE GENOMIC DNA]</scope>
    <source>
        <strain evidence="2">JP3_7</strain>
    </source>
</reference>
<dbReference type="InterPro" id="IPR002109">
    <property type="entry name" value="Glutaredoxin"/>
</dbReference>
<dbReference type="Gene3D" id="3.40.30.10">
    <property type="entry name" value="Glutaredoxin"/>
    <property type="match status" value="1"/>
</dbReference>